<evidence type="ECO:0000256" key="1">
    <source>
        <dbReference type="ARBA" id="ARBA00001946"/>
    </source>
</evidence>
<keyword evidence="12" id="KW-1185">Reference proteome</keyword>
<gene>
    <name evidence="11" type="ORF">TWF696_004335</name>
</gene>
<comment type="cofactor">
    <cofactor evidence="1">
        <name>Mg(2+)</name>
        <dbReference type="ChEBI" id="CHEBI:18420"/>
    </cofactor>
</comment>
<evidence type="ECO:0000256" key="7">
    <source>
        <dbReference type="ARBA" id="ARBA00022679"/>
    </source>
</evidence>
<reference evidence="11 12" key="1">
    <citation type="submission" date="2019-10" db="EMBL/GenBank/DDBJ databases">
        <authorList>
            <person name="Palmer J.M."/>
        </authorList>
    </citation>
    <scope>NUCLEOTIDE SEQUENCE [LARGE SCALE GENOMIC DNA]</scope>
    <source>
        <strain evidence="11 12">TWF696</strain>
    </source>
</reference>
<dbReference type="InterPro" id="IPR000836">
    <property type="entry name" value="PRTase_dom"/>
</dbReference>
<dbReference type="InterPro" id="IPR050054">
    <property type="entry name" value="UPRTase/APRTase"/>
</dbReference>
<sequence>MSNIHISNHPCVKAKLSQLRSAKAGPRETKALIHEISTLLGAEALAAALTVRTTGQDMTPLGANYTVENVAEKIVLVPILRSGLGMIEAFTDLLPNPPAVHHLGLFRERATLSPVEYYNNLPTRSSSTGPPADLAIILDPVIATGGTAAAAIQTLKDWGVRRILLCSVLGAKAGVDHAAGEWPEGVEVYIGGIDPETNSQGMIMPGLGDIGDRLFLTIGK</sequence>
<proteinExistence type="inferred from homology"/>
<evidence type="ECO:0000256" key="2">
    <source>
        <dbReference type="ARBA" id="ARBA00005180"/>
    </source>
</evidence>
<evidence type="ECO:0000256" key="3">
    <source>
        <dbReference type="ARBA" id="ARBA00009516"/>
    </source>
</evidence>
<dbReference type="AlphaFoldDB" id="A0AAV9V5U2"/>
<evidence type="ECO:0000313" key="11">
    <source>
        <dbReference type="EMBL" id="KAK6355222.1"/>
    </source>
</evidence>
<dbReference type="PANTHER" id="PTHR32315:SF4">
    <property type="entry name" value="URACIL PHOSPHORIBOSYLTRANSFERASE, CHLOROPLASTIC"/>
    <property type="match status" value="1"/>
</dbReference>
<dbReference type="EMBL" id="JAVHNQ010000002">
    <property type="protein sequence ID" value="KAK6355222.1"/>
    <property type="molecule type" value="Genomic_DNA"/>
</dbReference>
<keyword evidence="8" id="KW-0547">Nucleotide-binding</keyword>
<name>A0AAV9V5U2_9PEZI</name>
<dbReference type="InterPro" id="IPR029057">
    <property type="entry name" value="PRTase-like"/>
</dbReference>
<evidence type="ECO:0000256" key="6">
    <source>
        <dbReference type="ARBA" id="ARBA00022676"/>
    </source>
</evidence>
<dbReference type="EMBL" id="JAVHNQ010000002">
    <property type="protein sequence ID" value="KAK6355221.1"/>
    <property type="molecule type" value="Genomic_DNA"/>
</dbReference>
<dbReference type="FunFam" id="3.40.50.2020:FF:000049">
    <property type="entry name" value="Putative uracil phosphoribosyltransferase urg2"/>
    <property type="match status" value="1"/>
</dbReference>
<protein>
    <recommendedName>
        <fullName evidence="4">uracil phosphoribosyltransferase</fullName>
        <ecNumber evidence="4">2.4.2.9</ecNumber>
    </recommendedName>
</protein>
<comment type="similarity">
    <text evidence="3">Belongs to the UPRTase family.</text>
</comment>
<comment type="pathway">
    <text evidence="2">Pyrimidine metabolism; UMP biosynthesis via salvage pathway; UMP from uracil: step 1/1.</text>
</comment>
<dbReference type="Proteomes" id="UP001375240">
    <property type="component" value="Unassembled WGS sequence"/>
</dbReference>
<dbReference type="EC" id="2.4.2.9" evidence="4"/>
<dbReference type="PANTHER" id="PTHR32315">
    <property type="entry name" value="ADENINE PHOSPHORIBOSYLTRANSFERASE"/>
    <property type="match status" value="1"/>
</dbReference>
<dbReference type="GO" id="GO:0005525">
    <property type="term" value="F:GTP binding"/>
    <property type="evidence" value="ECO:0007669"/>
    <property type="project" value="UniProtKB-KW"/>
</dbReference>
<evidence type="ECO:0000256" key="5">
    <source>
        <dbReference type="ARBA" id="ARBA00022533"/>
    </source>
</evidence>
<dbReference type="SUPFAM" id="SSF53271">
    <property type="entry name" value="PRTase-like"/>
    <property type="match status" value="1"/>
</dbReference>
<keyword evidence="6" id="KW-0328">Glycosyltransferase</keyword>
<dbReference type="GO" id="GO:0004845">
    <property type="term" value="F:uracil phosphoribosyltransferase activity"/>
    <property type="evidence" value="ECO:0007669"/>
    <property type="project" value="UniProtKB-EC"/>
</dbReference>
<dbReference type="Gene3D" id="3.40.50.2020">
    <property type="match status" value="1"/>
</dbReference>
<organism evidence="11 12">
    <name type="scientific">Orbilia brochopaga</name>
    <dbReference type="NCBI Taxonomy" id="3140254"/>
    <lineage>
        <taxon>Eukaryota</taxon>
        <taxon>Fungi</taxon>
        <taxon>Dikarya</taxon>
        <taxon>Ascomycota</taxon>
        <taxon>Pezizomycotina</taxon>
        <taxon>Orbiliomycetes</taxon>
        <taxon>Orbiliales</taxon>
        <taxon>Orbiliaceae</taxon>
        <taxon>Orbilia</taxon>
    </lineage>
</organism>
<evidence type="ECO:0000256" key="8">
    <source>
        <dbReference type="ARBA" id="ARBA00022741"/>
    </source>
</evidence>
<dbReference type="Pfam" id="PF14681">
    <property type="entry name" value="UPRTase"/>
    <property type="match status" value="1"/>
</dbReference>
<keyword evidence="9" id="KW-0342">GTP-binding</keyword>
<comment type="caution">
    <text evidence="11">The sequence shown here is derived from an EMBL/GenBank/DDBJ whole genome shotgun (WGS) entry which is preliminary data.</text>
</comment>
<dbReference type="NCBIfam" id="NF001097">
    <property type="entry name" value="PRK00129.1"/>
    <property type="match status" value="1"/>
</dbReference>
<accession>A0AAV9V5U2</accession>
<feature type="domain" description="Phosphoribosyltransferase" evidence="10">
    <location>
        <begin position="7"/>
        <end position="217"/>
    </location>
</feature>
<evidence type="ECO:0000256" key="4">
    <source>
        <dbReference type="ARBA" id="ARBA00011894"/>
    </source>
</evidence>
<keyword evidence="7" id="KW-0808">Transferase</keyword>
<evidence type="ECO:0000259" key="10">
    <source>
        <dbReference type="Pfam" id="PF14681"/>
    </source>
</evidence>
<evidence type="ECO:0000256" key="9">
    <source>
        <dbReference type="ARBA" id="ARBA00023134"/>
    </source>
</evidence>
<keyword evidence="5" id="KW-0021">Allosteric enzyme</keyword>
<evidence type="ECO:0000313" key="12">
    <source>
        <dbReference type="Proteomes" id="UP001375240"/>
    </source>
</evidence>